<gene>
    <name evidence="3" type="ORF">SBD_2105</name>
</gene>
<dbReference type="EMBL" id="KB405062">
    <property type="protein sequence ID" value="EMF56544.1"/>
    <property type="molecule type" value="Genomic_DNA"/>
</dbReference>
<name>M3FWF0_9ACTN</name>
<feature type="compositionally biased region" description="Acidic residues" evidence="1">
    <location>
        <begin position="54"/>
        <end position="68"/>
    </location>
</feature>
<reference evidence="4" key="1">
    <citation type="journal article" date="2013" name="Genome Announc.">
        <title>Draft Genome Sequence of Streptomyces bottropensis ATCC 25435, a Bottromycin-Producing Actinomycete.</title>
        <authorList>
            <person name="Zhang H."/>
            <person name="Zhou W."/>
            <person name="Zhuang Y."/>
            <person name="Liang X."/>
            <person name="Liu T."/>
        </authorList>
    </citation>
    <scope>NUCLEOTIDE SEQUENCE [LARGE SCALE GENOMIC DNA]</scope>
    <source>
        <strain evidence="4">ATCC 25435</strain>
    </source>
</reference>
<dbReference type="Pfam" id="PF03793">
    <property type="entry name" value="PASTA"/>
    <property type="match status" value="1"/>
</dbReference>
<dbReference type="AlphaFoldDB" id="M3FWF0"/>
<organism evidence="3 4">
    <name type="scientific">Streptomyces bottropensis ATCC 25435</name>
    <dbReference type="NCBI Taxonomy" id="1054862"/>
    <lineage>
        <taxon>Bacteria</taxon>
        <taxon>Bacillati</taxon>
        <taxon>Actinomycetota</taxon>
        <taxon>Actinomycetes</taxon>
        <taxon>Kitasatosporales</taxon>
        <taxon>Streptomycetaceae</taxon>
        <taxon>Streptomyces</taxon>
    </lineage>
</organism>
<feature type="domain" description="PASTA" evidence="2">
    <location>
        <begin position="63"/>
        <end position="129"/>
    </location>
</feature>
<dbReference type="Gene3D" id="3.30.10.20">
    <property type="match status" value="1"/>
</dbReference>
<dbReference type="InterPro" id="IPR005543">
    <property type="entry name" value="PASTA_dom"/>
</dbReference>
<feature type="region of interest" description="Disordered" evidence="1">
    <location>
        <begin position="12"/>
        <end position="73"/>
    </location>
</feature>
<evidence type="ECO:0000256" key="1">
    <source>
        <dbReference type="SAM" id="MobiDB-lite"/>
    </source>
</evidence>
<dbReference type="CDD" id="cd06577">
    <property type="entry name" value="PASTA_pknB"/>
    <property type="match status" value="1"/>
</dbReference>
<evidence type="ECO:0000313" key="3">
    <source>
        <dbReference type="EMBL" id="EMF56544.1"/>
    </source>
</evidence>
<feature type="compositionally biased region" description="Low complexity" evidence="1">
    <location>
        <begin position="15"/>
        <end position="36"/>
    </location>
</feature>
<dbReference type="Proteomes" id="UP000030760">
    <property type="component" value="Unassembled WGS sequence"/>
</dbReference>
<evidence type="ECO:0000313" key="4">
    <source>
        <dbReference type="Proteomes" id="UP000030760"/>
    </source>
</evidence>
<protein>
    <recommendedName>
        <fullName evidence="2">PASTA domain-containing protein</fullName>
    </recommendedName>
</protein>
<evidence type="ECO:0000259" key="2">
    <source>
        <dbReference type="PROSITE" id="PS51178"/>
    </source>
</evidence>
<proteinExistence type="predicted"/>
<dbReference type="PROSITE" id="PS51178">
    <property type="entry name" value="PASTA"/>
    <property type="match status" value="1"/>
</dbReference>
<accession>M3FWF0</accession>
<sequence length="136" mass="14189">MLAAVTLLAACDGGASSDTPSATRTATSSPTSSSSDDVLDDIQASNSAARESLEAEVSEAAESAEPEMPDVVGMNHSEALALLHSKGFLVDEEDASSEGRWVIDNSNWKVCRQDPAPGATDEIRVAIYSVKLDESC</sequence>